<comment type="caution">
    <text evidence="1">The sequence shown here is derived from an EMBL/GenBank/DDBJ whole genome shotgun (WGS) entry which is preliminary data.</text>
</comment>
<keyword evidence="2" id="KW-1185">Reference proteome</keyword>
<dbReference type="AlphaFoldDB" id="A0A8J4A5E0"/>
<organism evidence="1 2">
    <name type="scientific">Virgisporangium ochraceum</name>
    <dbReference type="NCBI Taxonomy" id="65505"/>
    <lineage>
        <taxon>Bacteria</taxon>
        <taxon>Bacillati</taxon>
        <taxon>Actinomycetota</taxon>
        <taxon>Actinomycetes</taxon>
        <taxon>Micromonosporales</taxon>
        <taxon>Micromonosporaceae</taxon>
        <taxon>Virgisporangium</taxon>
    </lineage>
</organism>
<sequence>MTIYRNDAREPVTLGPDDDVFFLDRKFLTGDNLDASVSRSHHAPKLFRADGAWMLHNQSPTDAVVLVDPDGRRRRIGPNLICPLDIGDSELELGPVKLGIEVHDAAQPPPIPIQPGPITVPRDGYSPEEELVAYFRRKPIARTVMYVRYQQFISSLPEHQIPRPLTAQEVRQCFAAVTDTVVNQVQRDMQRFTGRNLAQLGHWLVERGVLLDRHRIDIPHDACEHRRR</sequence>
<evidence type="ECO:0000313" key="2">
    <source>
        <dbReference type="Proteomes" id="UP000635606"/>
    </source>
</evidence>
<reference evidence="1" key="1">
    <citation type="submission" date="2021-01" db="EMBL/GenBank/DDBJ databases">
        <title>Whole genome shotgun sequence of Virgisporangium ochraceum NBRC 16418.</title>
        <authorList>
            <person name="Komaki H."/>
            <person name="Tamura T."/>
        </authorList>
    </citation>
    <scope>NUCLEOTIDE SEQUENCE</scope>
    <source>
        <strain evidence="1">NBRC 16418</strain>
    </source>
</reference>
<accession>A0A8J4A5E0</accession>
<proteinExistence type="predicted"/>
<evidence type="ECO:0000313" key="1">
    <source>
        <dbReference type="EMBL" id="GIJ75421.1"/>
    </source>
</evidence>
<gene>
    <name evidence="1" type="ORF">Voc01_103380</name>
</gene>
<protein>
    <submittedName>
        <fullName evidence="1">Uncharacterized protein</fullName>
    </submittedName>
</protein>
<name>A0A8J4A5E0_9ACTN</name>
<dbReference type="Proteomes" id="UP000635606">
    <property type="component" value="Unassembled WGS sequence"/>
</dbReference>
<dbReference type="EMBL" id="BOPH01000157">
    <property type="protein sequence ID" value="GIJ75421.1"/>
    <property type="molecule type" value="Genomic_DNA"/>
</dbReference>